<keyword evidence="1" id="KW-0732">Signal</keyword>
<evidence type="ECO:0000313" key="3">
    <source>
        <dbReference type="Proteomes" id="UP000646548"/>
    </source>
</evidence>
<reference evidence="2" key="1">
    <citation type="journal article" name="BMC Genomics">
        <title>Long-read sequencing and de novo genome assembly of marine medaka (Oryzias melastigma).</title>
        <authorList>
            <person name="Liang P."/>
            <person name="Saqib H.S.A."/>
            <person name="Ni X."/>
            <person name="Shen Y."/>
        </authorList>
    </citation>
    <scope>NUCLEOTIDE SEQUENCE</scope>
    <source>
        <strain evidence="2">Bigg-433</strain>
    </source>
</reference>
<evidence type="ECO:0000313" key="2">
    <source>
        <dbReference type="EMBL" id="KAF6736738.1"/>
    </source>
</evidence>
<feature type="signal peptide" evidence="1">
    <location>
        <begin position="1"/>
        <end position="18"/>
    </location>
</feature>
<dbReference type="Proteomes" id="UP000646548">
    <property type="component" value="Unassembled WGS sequence"/>
</dbReference>
<accession>A0A834FM96</accession>
<gene>
    <name evidence="2" type="ORF">FQA47_017481</name>
</gene>
<feature type="chain" id="PRO_5032753659" evidence="1">
    <location>
        <begin position="19"/>
        <end position="185"/>
    </location>
</feature>
<dbReference type="EMBL" id="WKFB01000081">
    <property type="protein sequence ID" value="KAF6736738.1"/>
    <property type="molecule type" value="Genomic_DNA"/>
</dbReference>
<proteinExistence type="predicted"/>
<protein>
    <submittedName>
        <fullName evidence="2">Uncharacterized protein</fullName>
    </submittedName>
</protein>
<dbReference type="AlphaFoldDB" id="A0A834FM96"/>
<evidence type="ECO:0000256" key="1">
    <source>
        <dbReference type="SAM" id="SignalP"/>
    </source>
</evidence>
<name>A0A834FM96_ORYME</name>
<organism evidence="2 3">
    <name type="scientific">Oryzias melastigma</name>
    <name type="common">Marine medaka</name>
    <dbReference type="NCBI Taxonomy" id="30732"/>
    <lineage>
        <taxon>Eukaryota</taxon>
        <taxon>Metazoa</taxon>
        <taxon>Chordata</taxon>
        <taxon>Craniata</taxon>
        <taxon>Vertebrata</taxon>
        <taxon>Euteleostomi</taxon>
        <taxon>Actinopterygii</taxon>
        <taxon>Neopterygii</taxon>
        <taxon>Teleostei</taxon>
        <taxon>Neoteleostei</taxon>
        <taxon>Acanthomorphata</taxon>
        <taxon>Ovalentaria</taxon>
        <taxon>Atherinomorphae</taxon>
        <taxon>Beloniformes</taxon>
        <taxon>Adrianichthyidae</taxon>
        <taxon>Oryziinae</taxon>
        <taxon>Oryzias</taxon>
    </lineage>
</organism>
<comment type="caution">
    <text evidence="2">The sequence shown here is derived from an EMBL/GenBank/DDBJ whole genome shotgun (WGS) entry which is preliminary data.</text>
</comment>
<sequence length="185" mass="17764">MLRPALTLLLCLAQQTLQGGVKPQSVAYGRALAARGVGIGVKPGMTGALGALGNRYGTKAMKTGIGRYPAAHLGAGGYRNLGLGGRGGIKPGAYGGYGAQGAYGASLGTGMGLAPGFANGLGLGLGQGGKRGYGAGMGALPGYGGFGGVGYPVTRPGYLGAAGSYLGAGLGAGGYGAGRSALLRR</sequence>